<dbReference type="GeneID" id="31007877"/>
<dbReference type="EMBL" id="LFMY01000014">
    <property type="protein sequence ID" value="OKL56582.1"/>
    <property type="molecule type" value="Genomic_DNA"/>
</dbReference>
<evidence type="ECO:0000256" key="1">
    <source>
        <dbReference type="SAM" id="MobiDB-lite"/>
    </source>
</evidence>
<dbReference type="STRING" id="1441469.A0A225A7Q7"/>
<protein>
    <submittedName>
        <fullName evidence="2">Uncharacterized protein</fullName>
    </submittedName>
</protein>
<reference evidence="2 3" key="1">
    <citation type="submission" date="2015-06" db="EMBL/GenBank/DDBJ databases">
        <title>Talaromyces atroroseus IBT 11181 draft genome.</title>
        <authorList>
            <person name="Rasmussen K.B."/>
            <person name="Rasmussen S."/>
            <person name="Petersen B."/>
            <person name="Sicheritz-Ponten T."/>
            <person name="Mortensen U.H."/>
            <person name="Thrane U."/>
        </authorList>
    </citation>
    <scope>NUCLEOTIDE SEQUENCE [LARGE SCALE GENOMIC DNA]</scope>
    <source>
        <strain evidence="2 3">IBT 11181</strain>
    </source>
</reference>
<sequence>MPVEGALPETAILQEQMHLSRSNIALASMCVGASITGKASAHPTSADQRLPAIITIHQPRTRGLGIVRGQNSLHAPLDSALSYIDVGTEALEEWRLCEPSESRWCFGFHNSCWKLLLLRLCYGQSGYSQNETAIVESVFYQLYCAPCLQFSSFRFGHDYDGAVQTHKPFGRPKAVDPNSHFYADLCAIPSVDDLEAAAFHFRKADDRSFWNGRNAAHLSTATAADIDNYSEGGTRSSTPHELNDRHRLQTPNDRRVKRQTTPEKFEYYIVNRLLLEMTFENTVIFIL</sequence>
<comment type="caution">
    <text evidence="2">The sequence shown here is derived from an EMBL/GenBank/DDBJ whole genome shotgun (WGS) entry which is preliminary data.</text>
</comment>
<keyword evidence="3" id="KW-1185">Reference proteome</keyword>
<feature type="compositionally biased region" description="Polar residues" evidence="1">
    <location>
        <begin position="231"/>
        <end position="240"/>
    </location>
</feature>
<dbReference type="AlphaFoldDB" id="A0A225A7Q7"/>
<dbReference type="OrthoDB" id="5273847at2759"/>
<dbReference type="RefSeq" id="XP_020116703.1">
    <property type="nucleotide sequence ID" value="XM_020263328.1"/>
</dbReference>
<feature type="region of interest" description="Disordered" evidence="1">
    <location>
        <begin position="227"/>
        <end position="257"/>
    </location>
</feature>
<gene>
    <name evidence="2" type="ORF">UA08_08121</name>
</gene>
<accession>A0A225A7Q7</accession>
<evidence type="ECO:0000313" key="2">
    <source>
        <dbReference type="EMBL" id="OKL56582.1"/>
    </source>
</evidence>
<proteinExistence type="predicted"/>
<name>A0A225A7Q7_TALAT</name>
<evidence type="ECO:0000313" key="3">
    <source>
        <dbReference type="Proteomes" id="UP000214365"/>
    </source>
</evidence>
<organism evidence="2 3">
    <name type="scientific">Talaromyces atroroseus</name>
    <dbReference type="NCBI Taxonomy" id="1441469"/>
    <lineage>
        <taxon>Eukaryota</taxon>
        <taxon>Fungi</taxon>
        <taxon>Dikarya</taxon>
        <taxon>Ascomycota</taxon>
        <taxon>Pezizomycotina</taxon>
        <taxon>Eurotiomycetes</taxon>
        <taxon>Eurotiomycetidae</taxon>
        <taxon>Eurotiales</taxon>
        <taxon>Trichocomaceae</taxon>
        <taxon>Talaromyces</taxon>
        <taxon>Talaromyces sect. Trachyspermi</taxon>
    </lineage>
</organism>
<dbReference type="Proteomes" id="UP000214365">
    <property type="component" value="Unassembled WGS sequence"/>
</dbReference>